<keyword evidence="4" id="KW-1185">Reference proteome</keyword>
<feature type="compositionally biased region" description="Basic and acidic residues" evidence="1">
    <location>
        <begin position="315"/>
        <end position="335"/>
    </location>
</feature>
<feature type="region of interest" description="Disordered" evidence="1">
    <location>
        <begin position="233"/>
        <end position="335"/>
    </location>
</feature>
<proteinExistence type="predicted"/>
<organism evidence="3 4">
    <name type="scientific">Marinobacterium alkalitolerans</name>
    <dbReference type="NCBI Taxonomy" id="1542925"/>
    <lineage>
        <taxon>Bacteria</taxon>
        <taxon>Pseudomonadati</taxon>
        <taxon>Pseudomonadota</taxon>
        <taxon>Gammaproteobacteria</taxon>
        <taxon>Oceanospirillales</taxon>
        <taxon>Oceanospirillaceae</taxon>
        <taxon>Marinobacterium</taxon>
    </lineage>
</organism>
<feature type="compositionally biased region" description="Low complexity" evidence="1">
    <location>
        <begin position="261"/>
        <end position="280"/>
    </location>
</feature>
<feature type="chain" id="PRO_5045599352" evidence="2">
    <location>
        <begin position="26"/>
        <end position="415"/>
    </location>
</feature>
<accession>A0ABS3ZEV3</accession>
<evidence type="ECO:0000256" key="1">
    <source>
        <dbReference type="SAM" id="MobiDB-lite"/>
    </source>
</evidence>
<evidence type="ECO:0000313" key="4">
    <source>
        <dbReference type="Proteomes" id="UP000810171"/>
    </source>
</evidence>
<evidence type="ECO:0000256" key="2">
    <source>
        <dbReference type="SAM" id="SignalP"/>
    </source>
</evidence>
<reference evidence="3 4" key="1">
    <citation type="submission" date="2020-09" db="EMBL/GenBank/DDBJ databases">
        <authorList>
            <person name="Tanuku N.R.S."/>
        </authorList>
    </citation>
    <scope>NUCLEOTIDE SEQUENCE [LARGE SCALE GENOMIC DNA]</scope>
    <source>
        <strain evidence="3 4">AK62</strain>
    </source>
</reference>
<feature type="compositionally biased region" description="Polar residues" evidence="1">
    <location>
        <begin position="250"/>
        <end position="260"/>
    </location>
</feature>
<evidence type="ECO:0000313" key="3">
    <source>
        <dbReference type="EMBL" id="MBP0049845.1"/>
    </source>
</evidence>
<feature type="compositionally biased region" description="Gly residues" evidence="1">
    <location>
        <begin position="281"/>
        <end position="299"/>
    </location>
</feature>
<feature type="signal peptide" evidence="2">
    <location>
        <begin position="1"/>
        <end position="25"/>
    </location>
</feature>
<sequence length="415" mass="43356">MDVFRAWLRLCVWGVLSALVQTASAAEISSSSKIYYAEGGFPYSTWGTGVCRQLGYAAAYSSGAYIYCSDTGRNDDLHDRVYESLCRYAMWHPACNDEVPFPDEKCQEWEGGEVVLEMDAFTGGYPSQYYSVEGCRAVTTTAGCADDLETGNRVCTAIVEFTGEEATGTAEEGQCDVESGCETAGEEPKKCFDSNGVYLGTVSANSSCPAGYTDDPQGEKNCLNPDGTVGYIVGGSAECPEGTTAEDDNSSPTDPTDYTNSDGSLDTGDGTGDSDASTGDGSTGDGSTGDGSSGDGSGSGDPDVQPDDQNQPDCDPTKFGKDGCLKPTDEQQERGKDAGLGSFMERLDAVPIIAAVKDISGSVPSGSCSPLSIDTAFFSSSTNIHCTVIAENSGILEAVFTAIWALFGIRIVMSA</sequence>
<dbReference type="EMBL" id="JACVEW010000026">
    <property type="protein sequence ID" value="MBP0049845.1"/>
    <property type="molecule type" value="Genomic_DNA"/>
</dbReference>
<gene>
    <name evidence="3" type="ORF">H9C73_14020</name>
</gene>
<dbReference type="Proteomes" id="UP000810171">
    <property type="component" value="Unassembled WGS sequence"/>
</dbReference>
<feature type="compositionally biased region" description="Low complexity" evidence="1">
    <location>
        <begin position="300"/>
        <end position="314"/>
    </location>
</feature>
<dbReference type="RefSeq" id="WP_209288530.1">
    <property type="nucleotide sequence ID" value="NZ_JACVEW010000026.1"/>
</dbReference>
<comment type="caution">
    <text evidence="3">The sequence shown here is derived from an EMBL/GenBank/DDBJ whole genome shotgun (WGS) entry which is preliminary data.</text>
</comment>
<name>A0ABS3ZEV3_9GAMM</name>
<protein>
    <submittedName>
        <fullName evidence="3">Uncharacterized protein</fullName>
    </submittedName>
</protein>
<keyword evidence="2" id="KW-0732">Signal</keyword>